<protein>
    <submittedName>
        <fullName evidence="1">Uncharacterized protein</fullName>
    </submittedName>
</protein>
<organism evidence="1 2">
    <name type="scientific">Colletotrichum fioriniae PJ7</name>
    <dbReference type="NCBI Taxonomy" id="1445577"/>
    <lineage>
        <taxon>Eukaryota</taxon>
        <taxon>Fungi</taxon>
        <taxon>Dikarya</taxon>
        <taxon>Ascomycota</taxon>
        <taxon>Pezizomycotina</taxon>
        <taxon>Sordariomycetes</taxon>
        <taxon>Hypocreomycetidae</taxon>
        <taxon>Glomerellales</taxon>
        <taxon>Glomerellaceae</taxon>
        <taxon>Colletotrichum</taxon>
        <taxon>Colletotrichum acutatum species complex</taxon>
    </lineage>
</organism>
<dbReference type="HOGENOM" id="CLU_990480_0_0_1"/>
<gene>
    <name evidence="1" type="ORF">CFIO01_07248</name>
</gene>
<dbReference type="KEGG" id="cfj:CFIO01_07248"/>
<dbReference type="Proteomes" id="UP000020467">
    <property type="component" value="Unassembled WGS sequence"/>
</dbReference>
<dbReference type="AlphaFoldDB" id="A0A010QM64"/>
<comment type="caution">
    <text evidence="1">The sequence shown here is derived from an EMBL/GenBank/DDBJ whole genome shotgun (WGS) entry which is preliminary data.</text>
</comment>
<reference evidence="1 2" key="1">
    <citation type="submission" date="2014-02" db="EMBL/GenBank/DDBJ databases">
        <title>The genome sequence of Colletotrichum fioriniae PJ7.</title>
        <authorList>
            <person name="Baroncelli R."/>
            <person name="Thon M.R."/>
        </authorList>
    </citation>
    <scope>NUCLEOTIDE SEQUENCE [LARGE SCALE GENOMIC DNA]</scope>
    <source>
        <strain evidence="1 2">PJ7</strain>
    </source>
</reference>
<evidence type="ECO:0000313" key="2">
    <source>
        <dbReference type="Proteomes" id="UP000020467"/>
    </source>
</evidence>
<dbReference type="OrthoDB" id="5244781at2759"/>
<keyword evidence="2" id="KW-1185">Reference proteome</keyword>
<evidence type="ECO:0000313" key="1">
    <source>
        <dbReference type="EMBL" id="EXF81157.1"/>
    </source>
</evidence>
<sequence>MPGDIDHIFTFPLPFGRGIEIAVLTENLGEISTFGNSLHLTLLTDPPSSPGLGGIRSRPEAVMSPERHPLQECYSGETAAILVGDMDDDEDAVFYFELGKENGPQVSAASGKKQKLGHLKPQQLVEEPRIQAILQAIRTFSTNLQARRLCLFQSCSDHSIDWLWHSHYRKCSNTTDHLPTSGSQAIARRYLQRQHNVFQVYKIKTASSLMASWVVWCADRKNTNVEEVPGEIVKDDITGAADFGGATGTSELNPLSLQPQRNDTVLGIASLLTHSRTVVVS</sequence>
<proteinExistence type="predicted"/>
<name>A0A010QM64_9PEZI</name>
<accession>A0A010QM64</accession>
<dbReference type="EMBL" id="JARH01000381">
    <property type="protein sequence ID" value="EXF81157.1"/>
    <property type="molecule type" value="Genomic_DNA"/>
</dbReference>